<dbReference type="Proteomes" id="UP000286482">
    <property type="component" value="Unassembled WGS sequence"/>
</dbReference>
<accession>A0A420EG22</accession>
<keyword evidence="3" id="KW-1185">Reference proteome</keyword>
<feature type="transmembrane region" description="Helical" evidence="1">
    <location>
        <begin position="124"/>
        <end position="145"/>
    </location>
</feature>
<keyword evidence="1" id="KW-0472">Membrane</keyword>
<comment type="caution">
    <text evidence="2">The sequence shown here is derived from an EMBL/GenBank/DDBJ whole genome shotgun (WGS) entry which is preliminary data.</text>
</comment>
<evidence type="ECO:0000256" key="1">
    <source>
        <dbReference type="SAM" id="Phobius"/>
    </source>
</evidence>
<keyword evidence="1" id="KW-1133">Transmembrane helix</keyword>
<reference evidence="2 3" key="1">
    <citation type="submission" date="2018-09" db="EMBL/GenBank/DDBJ databases">
        <authorList>
            <person name="Wang Z."/>
        </authorList>
    </citation>
    <scope>NUCLEOTIDE SEQUENCE [LARGE SCALE GENOMIC DNA]</scope>
    <source>
        <strain evidence="2 3">ALS 81</strain>
    </source>
</reference>
<protein>
    <submittedName>
        <fullName evidence="2">Uncharacterized protein</fullName>
    </submittedName>
</protein>
<evidence type="ECO:0000313" key="3">
    <source>
        <dbReference type="Proteomes" id="UP000286482"/>
    </source>
</evidence>
<evidence type="ECO:0000313" key="2">
    <source>
        <dbReference type="EMBL" id="RKF19516.1"/>
    </source>
</evidence>
<name>A0A420EG22_9ALTE</name>
<dbReference type="AlphaFoldDB" id="A0A420EG22"/>
<gene>
    <name evidence="2" type="ORF">DBZ36_03355</name>
</gene>
<organism evidence="2 3">
    <name type="scientific">Alginatibacterium sediminis</name>
    <dbReference type="NCBI Taxonomy" id="2164068"/>
    <lineage>
        <taxon>Bacteria</taxon>
        <taxon>Pseudomonadati</taxon>
        <taxon>Pseudomonadota</taxon>
        <taxon>Gammaproteobacteria</taxon>
        <taxon>Alteromonadales</taxon>
        <taxon>Alteromonadaceae</taxon>
        <taxon>Alginatibacterium</taxon>
    </lineage>
</organism>
<feature type="transmembrane region" description="Helical" evidence="1">
    <location>
        <begin position="18"/>
        <end position="35"/>
    </location>
</feature>
<feature type="transmembrane region" description="Helical" evidence="1">
    <location>
        <begin position="65"/>
        <end position="85"/>
    </location>
</feature>
<proteinExistence type="predicted"/>
<feature type="transmembrane region" description="Helical" evidence="1">
    <location>
        <begin position="91"/>
        <end position="112"/>
    </location>
</feature>
<sequence length="148" mass="16749">MIELKSKSKDRLNKREKLSIVLALLAVVCTVIANYSNNSLVITSLLLLIISVLLYVFSRPLSFRTILLLIYALISSALFNIYYPWQIFSQVYLWLMLLGFPVLWTCVALILTKESSVKLIQSNLAYIFCILSVTFCHLLVIAILASSV</sequence>
<dbReference type="RefSeq" id="WP_120353522.1">
    <property type="nucleotide sequence ID" value="NZ_RAQO01000004.1"/>
</dbReference>
<keyword evidence="1" id="KW-0812">Transmembrane</keyword>
<feature type="transmembrane region" description="Helical" evidence="1">
    <location>
        <begin position="41"/>
        <end position="58"/>
    </location>
</feature>
<dbReference type="EMBL" id="RAQO01000004">
    <property type="protein sequence ID" value="RKF19516.1"/>
    <property type="molecule type" value="Genomic_DNA"/>
</dbReference>